<feature type="transmembrane region" description="Helical" evidence="6">
    <location>
        <begin position="250"/>
        <end position="268"/>
    </location>
</feature>
<dbReference type="GO" id="GO:0016020">
    <property type="term" value="C:membrane"/>
    <property type="evidence" value="ECO:0007669"/>
    <property type="project" value="UniProtKB-SubCell"/>
</dbReference>
<dbReference type="AlphaFoldDB" id="A0A839AAM0"/>
<gene>
    <name evidence="8" type="ORF">H2509_05730</name>
</gene>
<feature type="transmembrane region" description="Helical" evidence="6">
    <location>
        <begin position="26"/>
        <end position="47"/>
    </location>
</feature>
<comment type="subcellular location">
    <subcellularLocation>
        <location evidence="1">Membrane</location>
        <topology evidence="1">Multi-pass membrane protein</topology>
    </subcellularLocation>
</comment>
<evidence type="ECO:0000256" key="3">
    <source>
        <dbReference type="ARBA" id="ARBA00022692"/>
    </source>
</evidence>
<proteinExistence type="inferred from homology"/>
<dbReference type="InterPro" id="IPR000620">
    <property type="entry name" value="EamA_dom"/>
</dbReference>
<dbReference type="PANTHER" id="PTHR22911:SF6">
    <property type="entry name" value="SOLUTE CARRIER FAMILY 35 MEMBER G1"/>
    <property type="match status" value="1"/>
</dbReference>
<feature type="transmembrane region" description="Helical" evidence="6">
    <location>
        <begin position="59"/>
        <end position="78"/>
    </location>
</feature>
<protein>
    <submittedName>
        <fullName evidence="8">DMT family transporter</fullName>
    </submittedName>
</protein>
<feature type="domain" description="EamA" evidence="7">
    <location>
        <begin position="10"/>
        <end position="127"/>
    </location>
</feature>
<evidence type="ECO:0000256" key="4">
    <source>
        <dbReference type="ARBA" id="ARBA00022989"/>
    </source>
</evidence>
<feature type="transmembrane region" description="Helical" evidence="6">
    <location>
        <begin position="84"/>
        <end position="106"/>
    </location>
</feature>
<feature type="transmembrane region" description="Helical" evidence="6">
    <location>
        <begin position="196"/>
        <end position="215"/>
    </location>
</feature>
<dbReference type="Pfam" id="PF00892">
    <property type="entry name" value="EamA"/>
    <property type="match status" value="2"/>
</dbReference>
<evidence type="ECO:0000259" key="7">
    <source>
        <dbReference type="Pfam" id="PF00892"/>
    </source>
</evidence>
<evidence type="ECO:0000256" key="5">
    <source>
        <dbReference type="ARBA" id="ARBA00023136"/>
    </source>
</evidence>
<dbReference type="EMBL" id="JACFXV010000043">
    <property type="protein sequence ID" value="MBA5776623.1"/>
    <property type="molecule type" value="Genomic_DNA"/>
</dbReference>
<keyword evidence="4 6" id="KW-1133">Transmembrane helix</keyword>
<dbReference type="Proteomes" id="UP000541109">
    <property type="component" value="Unassembled WGS sequence"/>
</dbReference>
<keyword evidence="5 6" id="KW-0472">Membrane</keyword>
<evidence type="ECO:0000256" key="2">
    <source>
        <dbReference type="ARBA" id="ARBA00009853"/>
    </source>
</evidence>
<evidence type="ECO:0000256" key="1">
    <source>
        <dbReference type="ARBA" id="ARBA00004141"/>
    </source>
</evidence>
<feature type="domain" description="EamA" evidence="7">
    <location>
        <begin position="136"/>
        <end position="261"/>
    </location>
</feature>
<feature type="transmembrane region" description="Helical" evidence="6">
    <location>
        <begin position="222"/>
        <end position="244"/>
    </location>
</feature>
<evidence type="ECO:0000256" key="6">
    <source>
        <dbReference type="SAM" id="Phobius"/>
    </source>
</evidence>
<sequence length="297" mass="31535">MLSMLVGIVNDTCVKLVASRLPLGEIMFLRGILALALVFAYCMATGAFRHFSGLRHRLVIVRVAAEVGAALLYLPALFRLPLANATAILQSLPLMVTAGAALFLGAPVGWRRWLAIALGFTGVLIIARPGLEGFNIWALVALAGVACAALRDLVTRSLPAGISSFGITVLTLVGICAAGLGLTSVEDWVMPTRRELVLLLAAAVFFNGAFLLMIFAMRTGEIAVVAPFRYSIIVWAIGLGFVVWGEVPDAFTLLGAAVIVATGIYSFLRERKLARRPDLASGPTRILPASGQHQPEA</sequence>
<evidence type="ECO:0000313" key="8">
    <source>
        <dbReference type="EMBL" id="MBA5776623.1"/>
    </source>
</evidence>
<dbReference type="PANTHER" id="PTHR22911">
    <property type="entry name" value="ACYL-MALONYL CONDENSING ENZYME-RELATED"/>
    <property type="match status" value="1"/>
</dbReference>
<comment type="caution">
    <text evidence="8">The sequence shown here is derived from an EMBL/GenBank/DDBJ whole genome shotgun (WGS) entry which is preliminary data.</text>
</comment>
<reference evidence="8 9" key="1">
    <citation type="submission" date="2020-07" db="EMBL/GenBank/DDBJ databases">
        <title>Stappia sp., F7233, whole genome shotgun sequencing project.</title>
        <authorList>
            <person name="Jiang S."/>
            <person name="Liu Z.W."/>
            <person name="Du Z.J."/>
        </authorList>
    </citation>
    <scope>NUCLEOTIDE SEQUENCE [LARGE SCALE GENOMIC DNA]</scope>
    <source>
        <strain evidence="8 9">F7233</strain>
    </source>
</reference>
<keyword evidence="3 6" id="KW-0812">Transmembrane</keyword>
<keyword evidence="9" id="KW-1185">Reference proteome</keyword>
<organism evidence="8 9">
    <name type="scientific">Stappia albiluteola</name>
    <dbReference type="NCBI Taxonomy" id="2758565"/>
    <lineage>
        <taxon>Bacteria</taxon>
        <taxon>Pseudomonadati</taxon>
        <taxon>Pseudomonadota</taxon>
        <taxon>Alphaproteobacteria</taxon>
        <taxon>Hyphomicrobiales</taxon>
        <taxon>Stappiaceae</taxon>
        <taxon>Stappia</taxon>
    </lineage>
</organism>
<name>A0A839AAM0_9HYPH</name>
<dbReference type="InterPro" id="IPR037185">
    <property type="entry name" value="EmrE-like"/>
</dbReference>
<accession>A0A839AAM0</accession>
<dbReference type="SUPFAM" id="SSF103481">
    <property type="entry name" value="Multidrug resistance efflux transporter EmrE"/>
    <property type="match status" value="2"/>
</dbReference>
<comment type="similarity">
    <text evidence="2">Belongs to the drug/metabolite transporter (DMT) superfamily. 10 TMS drug/metabolite exporter (DME) (TC 2.A.7.3) family.</text>
</comment>
<evidence type="ECO:0000313" key="9">
    <source>
        <dbReference type="Proteomes" id="UP000541109"/>
    </source>
</evidence>
<feature type="transmembrane region" description="Helical" evidence="6">
    <location>
        <begin position="161"/>
        <end position="184"/>
    </location>
</feature>